<accession>A0ABU1YY52</accession>
<proteinExistence type="predicted"/>
<reference evidence="1" key="1">
    <citation type="submission" date="2023-07" db="EMBL/GenBank/DDBJ databases">
        <title>Sequencing the genomes of 1000 actinobacteria strains.</title>
        <authorList>
            <person name="Klenk H.-P."/>
        </authorList>
    </citation>
    <scope>NUCLEOTIDE SEQUENCE</scope>
    <source>
        <strain evidence="1">DSM 13068</strain>
    </source>
</reference>
<comment type="caution">
    <text evidence="1">The sequence shown here is derived from an EMBL/GenBank/DDBJ whole genome shotgun (WGS) entry which is preliminary data.</text>
</comment>
<protein>
    <submittedName>
        <fullName evidence="1">Uncharacterized protein</fullName>
    </submittedName>
</protein>
<organism evidence="1 2">
    <name type="scientific">Pseudoglutamicibacter albus</name>
    <dbReference type="NCBI Taxonomy" id="98671"/>
    <lineage>
        <taxon>Bacteria</taxon>
        <taxon>Bacillati</taxon>
        <taxon>Actinomycetota</taxon>
        <taxon>Actinomycetes</taxon>
        <taxon>Micrococcales</taxon>
        <taxon>Micrococcaceae</taxon>
        <taxon>Pseudoglutamicibacter</taxon>
    </lineage>
</organism>
<sequence length="70" mass="7332">MNQQNTHTARTGNELPPRNAVVPLRNAAALGGIVTVGSAVIVRGIVTLDSAVILSPHQWPFLENASDMSG</sequence>
<keyword evidence="2" id="KW-1185">Reference proteome</keyword>
<dbReference type="EMBL" id="JAVDXX010000001">
    <property type="protein sequence ID" value="MDR7293298.1"/>
    <property type="molecule type" value="Genomic_DNA"/>
</dbReference>
<dbReference type="Proteomes" id="UP001180715">
    <property type="component" value="Unassembled WGS sequence"/>
</dbReference>
<dbReference type="RefSeq" id="WP_310248834.1">
    <property type="nucleotide sequence ID" value="NZ_JAVDXX010000001.1"/>
</dbReference>
<gene>
    <name evidence="1" type="ORF">J2S67_000566</name>
</gene>
<evidence type="ECO:0000313" key="1">
    <source>
        <dbReference type="EMBL" id="MDR7293298.1"/>
    </source>
</evidence>
<evidence type="ECO:0000313" key="2">
    <source>
        <dbReference type="Proteomes" id="UP001180715"/>
    </source>
</evidence>
<name>A0ABU1YY52_9MICC</name>